<dbReference type="InterPro" id="IPR011042">
    <property type="entry name" value="6-blade_b-propeller_TolB-like"/>
</dbReference>
<gene>
    <name evidence="1" type="ORF">H9Y05_11080</name>
</gene>
<proteinExistence type="predicted"/>
<sequence>MTVHKHTIRLLITALILLPGILFSQRLEELKTYPISGQAIWMVDGLENIIISDRDRLTKYDKNGKLLFEQSQKSLGRLDKIELVNSLKIYGFSESQQLVCFYDNSLTSMEKCIDLSEYDLVNVSTVASSGQSDKMWAFDQVNSSLYLLSFKGLLQSQNVKNLNGILDAAHIAELIEWDNKLFILDNQKGIYVFDLYGTLIRFIEVQQVKWIQFYNDYLICLKEGKLEMISLQNDKKSVDFPLKYEGVRDFYVDDAFIYLRSATTITKAQFVFE</sequence>
<dbReference type="Gene3D" id="2.120.10.30">
    <property type="entry name" value="TolB, C-terminal domain"/>
    <property type="match status" value="1"/>
</dbReference>
<name>A0A8J6PJQ5_9FLAO</name>
<protein>
    <submittedName>
        <fullName evidence="1">Uncharacterized protein</fullName>
    </submittedName>
</protein>
<organism evidence="1 2">
    <name type="scientific">Taishania pollutisoli</name>
    <dbReference type="NCBI Taxonomy" id="2766479"/>
    <lineage>
        <taxon>Bacteria</taxon>
        <taxon>Pseudomonadati</taxon>
        <taxon>Bacteroidota</taxon>
        <taxon>Flavobacteriia</taxon>
        <taxon>Flavobacteriales</taxon>
        <taxon>Crocinitomicaceae</taxon>
        <taxon>Taishania</taxon>
    </lineage>
</organism>
<comment type="caution">
    <text evidence="1">The sequence shown here is derived from an EMBL/GenBank/DDBJ whole genome shotgun (WGS) entry which is preliminary data.</text>
</comment>
<reference evidence="1" key="1">
    <citation type="submission" date="2020-09" db="EMBL/GenBank/DDBJ databases">
        <title>Taishania pollutisoli gen. nov., sp. nov., Isolated from Tetrabromobisphenol A-Contaminated Soil.</title>
        <authorList>
            <person name="Chen Q."/>
        </authorList>
    </citation>
    <scope>NUCLEOTIDE SEQUENCE</scope>
    <source>
        <strain evidence="1">CZZ-1</strain>
    </source>
</reference>
<dbReference type="EMBL" id="JACVEL010000007">
    <property type="protein sequence ID" value="MBC9813011.1"/>
    <property type="molecule type" value="Genomic_DNA"/>
</dbReference>
<evidence type="ECO:0000313" key="1">
    <source>
        <dbReference type="EMBL" id="MBC9813011.1"/>
    </source>
</evidence>
<keyword evidence="2" id="KW-1185">Reference proteome</keyword>
<accession>A0A8J6PJQ5</accession>
<dbReference type="AlphaFoldDB" id="A0A8J6PJQ5"/>
<dbReference type="Proteomes" id="UP000652681">
    <property type="component" value="Unassembled WGS sequence"/>
</dbReference>
<evidence type="ECO:0000313" key="2">
    <source>
        <dbReference type="Proteomes" id="UP000652681"/>
    </source>
</evidence>
<dbReference type="RefSeq" id="WP_163491121.1">
    <property type="nucleotide sequence ID" value="NZ_JACVEL010000007.1"/>
</dbReference>